<comment type="similarity">
    <text evidence="2">Belongs to the pterin-4-alpha-carbinolamine dehydratase family.</text>
</comment>
<evidence type="ECO:0000256" key="2">
    <source>
        <dbReference type="ARBA" id="ARBA00006472"/>
    </source>
</evidence>
<evidence type="ECO:0000313" key="7">
    <source>
        <dbReference type="Proteomes" id="UP000595374"/>
    </source>
</evidence>
<evidence type="ECO:0000256" key="5">
    <source>
        <dbReference type="ARBA" id="ARBA00023239"/>
    </source>
</evidence>
<reference evidence="6 7" key="1">
    <citation type="submission" date="2020-12" db="EMBL/GenBank/DDBJ databases">
        <title>FDA dAtabase for Regulatory Grade micrObial Sequences (FDA-ARGOS): Supporting development and validation of Infectious Disease Dx tests.</title>
        <authorList>
            <person name="Sproer C."/>
            <person name="Gronow S."/>
            <person name="Severitt S."/>
            <person name="Schroder I."/>
            <person name="Tallon L."/>
            <person name="Sadzewicz L."/>
            <person name="Zhao X."/>
            <person name="Boylan J."/>
            <person name="Ott S."/>
            <person name="Bowen H."/>
            <person name="Vavikolanu K."/>
            <person name="Mehta A."/>
            <person name="Aluvathingal J."/>
            <person name="Nadendla S."/>
            <person name="Lowell S."/>
            <person name="Myers T."/>
            <person name="Yan Y."/>
            <person name="Sichtig H."/>
        </authorList>
    </citation>
    <scope>NUCLEOTIDE SEQUENCE [LARGE SCALE GENOMIC DNA]</scope>
    <source>
        <strain evidence="6 7">FDAARGOS_990</strain>
    </source>
</reference>
<dbReference type="Proteomes" id="UP000595374">
    <property type="component" value="Chromosome"/>
</dbReference>
<dbReference type="Gene3D" id="3.30.1360.20">
    <property type="entry name" value="Transcriptional coactivator/pterin dehydratase"/>
    <property type="match status" value="1"/>
</dbReference>
<proteinExistence type="inferred from homology"/>
<dbReference type="PANTHER" id="PTHR12599:SF0">
    <property type="entry name" value="PTERIN-4-ALPHA-CARBINOLAMINE DEHYDRATASE"/>
    <property type="match status" value="1"/>
</dbReference>
<dbReference type="EMBL" id="CP065989">
    <property type="protein sequence ID" value="QQB14638.1"/>
    <property type="molecule type" value="Genomic_DNA"/>
</dbReference>
<dbReference type="CDD" id="cd00488">
    <property type="entry name" value="PCD_DCoH"/>
    <property type="match status" value="1"/>
</dbReference>
<dbReference type="PANTHER" id="PTHR12599">
    <property type="entry name" value="PTERIN-4-ALPHA-CARBINOLAMINE DEHYDRATASE"/>
    <property type="match status" value="1"/>
</dbReference>
<dbReference type="Pfam" id="PF01329">
    <property type="entry name" value="Pterin_4a"/>
    <property type="match status" value="1"/>
</dbReference>
<name>A0A7T3ZZT9_9MICO</name>
<dbReference type="RefSeq" id="WP_198499694.1">
    <property type="nucleotide sequence ID" value="NZ_CP065989.1"/>
</dbReference>
<organism evidence="6 7">
    <name type="scientific">Brevibacterium casei</name>
    <dbReference type="NCBI Taxonomy" id="33889"/>
    <lineage>
        <taxon>Bacteria</taxon>
        <taxon>Bacillati</taxon>
        <taxon>Actinomycetota</taxon>
        <taxon>Actinomycetes</taxon>
        <taxon>Micrococcales</taxon>
        <taxon>Brevibacteriaceae</taxon>
        <taxon>Brevibacterium</taxon>
    </lineage>
</organism>
<dbReference type="InterPro" id="IPR036428">
    <property type="entry name" value="PCD_sf"/>
</dbReference>
<dbReference type="GO" id="GO:0008124">
    <property type="term" value="F:4-alpha-hydroxytetrahydrobiopterin dehydratase activity"/>
    <property type="evidence" value="ECO:0007669"/>
    <property type="project" value="UniProtKB-EC"/>
</dbReference>
<dbReference type="NCBIfam" id="NF002017">
    <property type="entry name" value="PRK00823.1-2"/>
    <property type="match status" value="1"/>
</dbReference>
<protein>
    <recommendedName>
        <fullName evidence="4">Putative pterin-4-alpha-carbinolamine dehydratase</fullName>
        <ecNumber evidence="3">4.2.1.96</ecNumber>
    </recommendedName>
</protein>
<keyword evidence="5 6" id="KW-0456">Lyase</keyword>
<sequence length="108" mass="11338">MAEYRGQELQDKLAEAGLSDWKGGSDSITAKYLTGDFATGLDLVNRLGAAAEEANHHPDITLTYPVVEVVLTSHDTGAVTERDLTLAATFSDIAAGADISADRNGQSS</sequence>
<comment type="catalytic activity">
    <reaction evidence="1">
        <text>(4aS,6R)-4a-hydroxy-L-erythro-5,6,7,8-tetrahydrobiopterin = (6R)-L-erythro-6,7-dihydrobiopterin + H2O</text>
        <dbReference type="Rhea" id="RHEA:11920"/>
        <dbReference type="ChEBI" id="CHEBI:15377"/>
        <dbReference type="ChEBI" id="CHEBI:15642"/>
        <dbReference type="ChEBI" id="CHEBI:43120"/>
        <dbReference type="EC" id="4.2.1.96"/>
    </reaction>
</comment>
<dbReference type="EC" id="4.2.1.96" evidence="3"/>
<evidence type="ECO:0000256" key="3">
    <source>
        <dbReference type="ARBA" id="ARBA00013252"/>
    </source>
</evidence>
<evidence type="ECO:0000256" key="4">
    <source>
        <dbReference type="ARBA" id="ARBA00021735"/>
    </source>
</evidence>
<gene>
    <name evidence="6" type="ORF">I6H47_01160</name>
</gene>
<dbReference type="GO" id="GO:0006729">
    <property type="term" value="P:tetrahydrobiopterin biosynthetic process"/>
    <property type="evidence" value="ECO:0007669"/>
    <property type="project" value="InterPro"/>
</dbReference>
<dbReference type="InterPro" id="IPR001533">
    <property type="entry name" value="Pterin_deHydtase"/>
</dbReference>
<accession>A0A7T3ZZT9</accession>
<evidence type="ECO:0000256" key="1">
    <source>
        <dbReference type="ARBA" id="ARBA00001554"/>
    </source>
</evidence>
<dbReference type="AlphaFoldDB" id="A0A7T3ZZT9"/>
<evidence type="ECO:0000313" key="6">
    <source>
        <dbReference type="EMBL" id="QQB14638.1"/>
    </source>
</evidence>
<dbReference type="SUPFAM" id="SSF55248">
    <property type="entry name" value="PCD-like"/>
    <property type="match status" value="1"/>
</dbReference>